<keyword evidence="1" id="KW-0472">Membrane</keyword>
<feature type="transmembrane region" description="Helical" evidence="1">
    <location>
        <begin position="23"/>
        <end position="44"/>
    </location>
</feature>
<sequence>MPRSRRSPHPMFKEGGGPCTKRLFFGIIGGFLAFVILAGVLIFVTDKASRNSSPPAPTTTQLKLHPDPSNDFTIMTFPTATMTATAVEATGTTSSATDFITVQARAGMTNRIATPINPPLETTCTEGKYAYTGVDACLWHASAHANAHASGTVGQEMMRSKVLWALASIVAAFVVDGLALF</sequence>
<dbReference type="AlphaFoldDB" id="A0AA40E868"/>
<evidence type="ECO:0000313" key="3">
    <source>
        <dbReference type="Proteomes" id="UP001172102"/>
    </source>
</evidence>
<keyword evidence="3" id="KW-1185">Reference proteome</keyword>
<proteinExistence type="predicted"/>
<keyword evidence="1" id="KW-0812">Transmembrane</keyword>
<keyword evidence="1" id="KW-1133">Transmembrane helix</keyword>
<comment type="caution">
    <text evidence="2">The sequence shown here is derived from an EMBL/GenBank/DDBJ whole genome shotgun (WGS) entry which is preliminary data.</text>
</comment>
<gene>
    <name evidence="2" type="ORF">B0H67DRAFT_660075</name>
</gene>
<evidence type="ECO:0000256" key="1">
    <source>
        <dbReference type="SAM" id="Phobius"/>
    </source>
</evidence>
<organism evidence="2 3">
    <name type="scientific">Lasiosphaeris hirsuta</name>
    <dbReference type="NCBI Taxonomy" id="260670"/>
    <lineage>
        <taxon>Eukaryota</taxon>
        <taxon>Fungi</taxon>
        <taxon>Dikarya</taxon>
        <taxon>Ascomycota</taxon>
        <taxon>Pezizomycotina</taxon>
        <taxon>Sordariomycetes</taxon>
        <taxon>Sordariomycetidae</taxon>
        <taxon>Sordariales</taxon>
        <taxon>Lasiosphaeriaceae</taxon>
        <taxon>Lasiosphaeris</taxon>
    </lineage>
</organism>
<protein>
    <submittedName>
        <fullName evidence="2">Uncharacterized protein</fullName>
    </submittedName>
</protein>
<dbReference type="EMBL" id="JAUKUA010000002">
    <property type="protein sequence ID" value="KAK0726018.1"/>
    <property type="molecule type" value="Genomic_DNA"/>
</dbReference>
<reference evidence="2" key="1">
    <citation type="submission" date="2023-06" db="EMBL/GenBank/DDBJ databases">
        <title>Genome-scale phylogeny and comparative genomics of the fungal order Sordariales.</title>
        <authorList>
            <consortium name="Lawrence Berkeley National Laboratory"/>
            <person name="Hensen N."/>
            <person name="Bonometti L."/>
            <person name="Westerberg I."/>
            <person name="Brannstrom I.O."/>
            <person name="Guillou S."/>
            <person name="Cros-Aarteil S."/>
            <person name="Calhoun S."/>
            <person name="Haridas S."/>
            <person name="Kuo A."/>
            <person name="Mondo S."/>
            <person name="Pangilinan J."/>
            <person name="Riley R."/>
            <person name="Labutti K."/>
            <person name="Andreopoulos B."/>
            <person name="Lipzen A."/>
            <person name="Chen C."/>
            <person name="Yanf M."/>
            <person name="Daum C."/>
            <person name="Ng V."/>
            <person name="Clum A."/>
            <person name="Steindorff A."/>
            <person name="Ohm R."/>
            <person name="Martin F."/>
            <person name="Silar P."/>
            <person name="Natvig D."/>
            <person name="Lalanne C."/>
            <person name="Gautier V."/>
            <person name="Ament-Velasquez S.L."/>
            <person name="Kruys A."/>
            <person name="Hutchinson M.I."/>
            <person name="Powell A.J."/>
            <person name="Barry K."/>
            <person name="Miller A.N."/>
            <person name="Grigoriev I.V."/>
            <person name="Debuchy R."/>
            <person name="Gladieux P."/>
            <person name="Thoren M.H."/>
            <person name="Johannesson H."/>
        </authorList>
    </citation>
    <scope>NUCLEOTIDE SEQUENCE</scope>
    <source>
        <strain evidence="2">SMH4607-1</strain>
    </source>
</reference>
<feature type="transmembrane region" description="Helical" evidence="1">
    <location>
        <begin position="162"/>
        <end position="180"/>
    </location>
</feature>
<evidence type="ECO:0000313" key="2">
    <source>
        <dbReference type="EMBL" id="KAK0726018.1"/>
    </source>
</evidence>
<dbReference type="Proteomes" id="UP001172102">
    <property type="component" value="Unassembled WGS sequence"/>
</dbReference>
<accession>A0AA40E868</accession>
<name>A0AA40E868_9PEZI</name>